<reference evidence="12 13" key="1">
    <citation type="submission" date="2021-04" db="EMBL/GenBank/DDBJ databases">
        <title>Nocardia tengchongensis.</title>
        <authorList>
            <person name="Zhuang k."/>
            <person name="Ran Y."/>
            <person name="Li W."/>
        </authorList>
    </citation>
    <scope>NUCLEOTIDE SEQUENCE [LARGE SCALE GENOMIC DNA]</scope>
    <source>
        <strain evidence="12 13">CFH S0057</strain>
    </source>
</reference>
<accession>A0ABX8CNZ3</accession>
<evidence type="ECO:0000256" key="8">
    <source>
        <dbReference type="ARBA" id="ARBA00023004"/>
    </source>
</evidence>
<evidence type="ECO:0000256" key="4">
    <source>
        <dbReference type="ARBA" id="ARBA00022519"/>
    </source>
</evidence>
<keyword evidence="3" id="KW-0410">Iron transport</keyword>
<keyword evidence="9" id="KW-0406">Ion transport</keyword>
<dbReference type="InterPro" id="IPR027417">
    <property type="entry name" value="P-loop_NTPase"/>
</dbReference>
<evidence type="ECO:0000256" key="2">
    <source>
        <dbReference type="ARBA" id="ARBA00022475"/>
    </source>
</evidence>
<gene>
    <name evidence="12" type="ORF">KHQ06_00195</name>
</gene>
<keyword evidence="7" id="KW-1278">Translocase</keyword>
<evidence type="ECO:0000256" key="9">
    <source>
        <dbReference type="ARBA" id="ARBA00023065"/>
    </source>
</evidence>
<dbReference type="Gene3D" id="3.40.50.300">
    <property type="entry name" value="P-loop containing nucleotide triphosphate hydrolases"/>
    <property type="match status" value="1"/>
</dbReference>
<name>A0ABX8CNZ3_9NOCA</name>
<dbReference type="Pfam" id="PF08402">
    <property type="entry name" value="TOBE_2"/>
    <property type="match status" value="1"/>
</dbReference>
<dbReference type="SUPFAM" id="SSF52540">
    <property type="entry name" value="P-loop containing nucleoside triphosphate hydrolases"/>
    <property type="match status" value="1"/>
</dbReference>
<keyword evidence="5" id="KW-0547">Nucleotide-binding</keyword>
<evidence type="ECO:0000256" key="10">
    <source>
        <dbReference type="ARBA" id="ARBA00023136"/>
    </source>
</evidence>
<evidence type="ECO:0000256" key="6">
    <source>
        <dbReference type="ARBA" id="ARBA00022840"/>
    </source>
</evidence>
<feature type="domain" description="ABC transporter" evidence="11">
    <location>
        <begin position="4"/>
        <end position="240"/>
    </location>
</feature>
<evidence type="ECO:0000256" key="1">
    <source>
        <dbReference type="ARBA" id="ARBA00022448"/>
    </source>
</evidence>
<dbReference type="InterPro" id="IPR015853">
    <property type="entry name" value="ABC_transpr_FbpC"/>
</dbReference>
<dbReference type="InterPro" id="IPR003593">
    <property type="entry name" value="AAA+_ATPase"/>
</dbReference>
<proteinExistence type="predicted"/>
<dbReference type="PROSITE" id="PS50893">
    <property type="entry name" value="ABC_TRANSPORTER_2"/>
    <property type="match status" value="1"/>
</dbReference>
<evidence type="ECO:0000313" key="12">
    <source>
        <dbReference type="EMBL" id="QVI21663.1"/>
    </source>
</evidence>
<dbReference type="EMBL" id="CP074371">
    <property type="protein sequence ID" value="QVI21663.1"/>
    <property type="molecule type" value="Genomic_DNA"/>
</dbReference>
<evidence type="ECO:0000256" key="7">
    <source>
        <dbReference type="ARBA" id="ARBA00022967"/>
    </source>
</evidence>
<keyword evidence="8" id="KW-0408">Iron</keyword>
<keyword evidence="1" id="KW-0813">Transport</keyword>
<dbReference type="PANTHER" id="PTHR42781:SF5">
    <property type="entry name" value="PUTRESCINE TRANSPORT ATP-BINDING PROTEIN POTG"/>
    <property type="match status" value="1"/>
</dbReference>
<keyword evidence="6 12" id="KW-0067">ATP-binding</keyword>
<dbReference type="CDD" id="cd03259">
    <property type="entry name" value="ABC_Carb_Solutes_like"/>
    <property type="match status" value="1"/>
</dbReference>
<dbReference type="InterPro" id="IPR013611">
    <property type="entry name" value="Transp-assoc_OB_typ2"/>
</dbReference>
<dbReference type="InterPro" id="IPR003439">
    <property type="entry name" value="ABC_transporter-like_ATP-bd"/>
</dbReference>
<evidence type="ECO:0000313" key="13">
    <source>
        <dbReference type="Proteomes" id="UP000683310"/>
    </source>
</evidence>
<dbReference type="SUPFAM" id="SSF50331">
    <property type="entry name" value="MOP-like"/>
    <property type="match status" value="1"/>
</dbReference>
<keyword evidence="2" id="KW-1003">Cell membrane</keyword>
<dbReference type="InterPro" id="IPR008995">
    <property type="entry name" value="Mo/tungstate-bd_C_term_dom"/>
</dbReference>
<dbReference type="InterPro" id="IPR017871">
    <property type="entry name" value="ABC_transporter-like_CS"/>
</dbReference>
<dbReference type="InterPro" id="IPR050093">
    <property type="entry name" value="ABC_SmlMolc_Importer"/>
</dbReference>
<evidence type="ECO:0000256" key="3">
    <source>
        <dbReference type="ARBA" id="ARBA00022496"/>
    </source>
</evidence>
<keyword evidence="13" id="KW-1185">Reference proteome</keyword>
<sequence>MSRLVVDQVRKSFGTGAPVLDGIGLDVPDGTATAVVGSSGCGKTTLLRVIAGFENPDTGTVSIGGETITREGFSVPSHRRRIGYVAQDGALFPHLTVGQNIAYGLGGGLGARRKHRQQVAELLEMVSLDPAYADRRPHQLSGGQQQRVALARAMARKPALMLLDEPFSALDTGLRAATRQAVAETLRAAGMTSILVTHDQEEALSFADQVAVMCSGRFTQVGTPEQVYAAPADLFTAGFLGDTVLLDATIGSAGSAQTVLGRLPVQADAPTGAGAVMLRPEQLLAHAATDGRATVRALEFRGADVMLTLDLDGRPEPIQVRRVSVGAPAVGDRVDLEVLGAAVAFTSEQCAAAGRLAGNGAVTLPDAVSAVVNGPRQQGM</sequence>
<organism evidence="12 13">
    <name type="scientific">Nocardia tengchongensis</name>
    <dbReference type="NCBI Taxonomy" id="2055889"/>
    <lineage>
        <taxon>Bacteria</taxon>
        <taxon>Bacillati</taxon>
        <taxon>Actinomycetota</taxon>
        <taxon>Actinomycetes</taxon>
        <taxon>Mycobacteriales</taxon>
        <taxon>Nocardiaceae</taxon>
        <taxon>Nocardia</taxon>
    </lineage>
</organism>
<dbReference type="GO" id="GO:0005524">
    <property type="term" value="F:ATP binding"/>
    <property type="evidence" value="ECO:0007669"/>
    <property type="project" value="UniProtKB-KW"/>
</dbReference>
<keyword evidence="4" id="KW-0997">Cell inner membrane</keyword>
<dbReference type="PROSITE" id="PS00211">
    <property type="entry name" value="ABC_TRANSPORTER_1"/>
    <property type="match status" value="1"/>
</dbReference>
<keyword evidence="10" id="KW-0472">Membrane</keyword>
<dbReference type="Proteomes" id="UP000683310">
    <property type="component" value="Chromosome"/>
</dbReference>
<protein>
    <submittedName>
        <fullName evidence="12">ABC transporter ATP-binding protein</fullName>
    </submittedName>
</protein>
<dbReference type="Pfam" id="PF00005">
    <property type="entry name" value="ABC_tran"/>
    <property type="match status" value="1"/>
</dbReference>
<dbReference type="Gene3D" id="2.40.50.450">
    <property type="match status" value="1"/>
</dbReference>
<dbReference type="SMART" id="SM00382">
    <property type="entry name" value="AAA"/>
    <property type="match status" value="1"/>
</dbReference>
<evidence type="ECO:0000259" key="11">
    <source>
        <dbReference type="PROSITE" id="PS50893"/>
    </source>
</evidence>
<evidence type="ECO:0000256" key="5">
    <source>
        <dbReference type="ARBA" id="ARBA00022741"/>
    </source>
</evidence>
<dbReference type="PANTHER" id="PTHR42781">
    <property type="entry name" value="SPERMIDINE/PUTRESCINE IMPORT ATP-BINDING PROTEIN POTA"/>
    <property type="match status" value="1"/>
</dbReference>